<name>A0ACA9L8S1_9GLOM</name>
<evidence type="ECO:0000313" key="1">
    <source>
        <dbReference type="EMBL" id="CAG8511114.1"/>
    </source>
</evidence>
<dbReference type="EMBL" id="CAJVPU010002991">
    <property type="protein sequence ID" value="CAG8511114.1"/>
    <property type="molecule type" value="Genomic_DNA"/>
</dbReference>
<accession>A0ACA9L8S1</accession>
<proteinExistence type="predicted"/>
<keyword evidence="2" id="KW-1185">Reference proteome</keyword>
<comment type="caution">
    <text evidence="1">The sequence shown here is derived from an EMBL/GenBank/DDBJ whole genome shotgun (WGS) entry which is preliminary data.</text>
</comment>
<evidence type="ECO:0000313" key="2">
    <source>
        <dbReference type="Proteomes" id="UP000789702"/>
    </source>
</evidence>
<gene>
    <name evidence="1" type="ORF">DHETER_LOCUS3461</name>
</gene>
<reference evidence="1" key="1">
    <citation type="submission" date="2021-06" db="EMBL/GenBank/DDBJ databases">
        <authorList>
            <person name="Kallberg Y."/>
            <person name="Tangrot J."/>
            <person name="Rosling A."/>
        </authorList>
    </citation>
    <scope>NUCLEOTIDE SEQUENCE</scope>
    <source>
        <strain evidence="1">IL203A</strain>
    </source>
</reference>
<protein>
    <submittedName>
        <fullName evidence="1">3517_t:CDS:1</fullName>
    </submittedName>
</protein>
<feature type="non-terminal residue" evidence="1">
    <location>
        <position position="40"/>
    </location>
</feature>
<dbReference type="Proteomes" id="UP000789702">
    <property type="component" value="Unassembled WGS sequence"/>
</dbReference>
<sequence>MDNLSDLPSLLTNRYKKVYLYCRTCKELEKDHFTQVEIKI</sequence>
<organism evidence="1 2">
    <name type="scientific">Dentiscutata heterogama</name>
    <dbReference type="NCBI Taxonomy" id="1316150"/>
    <lineage>
        <taxon>Eukaryota</taxon>
        <taxon>Fungi</taxon>
        <taxon>Fungi incertae sedis</taxon>
        <taxon>Mucoromycota</taxon>
        <taxon>Glomeromycotina</taxon>
        <taxon>Glomeromycetes</taxon>
        <taxon>Diversisporales</taxon>
        <taxon>Gigasporaceae</taxon>
        <taxon>Dentiscutata</taxon>
    </lineage>
</organism>